<evidence type="ECO:0000256" key="3">
    <source>
        <dbReference type="ARBA" id="ARBA00022777"/>
    </source>
</evidence>
<name>A0ABT9MKX0_9ACTN</name>
<dbReference type="PROSITE" id="PS50011">
    <property type="entry name" value="PROTEIN_KINASE_DOM"/>
    <property type="match status" value="1"/>
</dbReference>
<evidence type="ECO:0000313" key="8">
    <source>
        <dbReference type="Proteomes" id="UP001240984"/>
    </source>
</evidence>
<protein>
    <submittedName>
        <fullName evidence="7">Serine/threonine-protein kinase</fullName>
        <ecNumber evidence="7">2.7.11.1</ecNumber>
    </submittedName>
</protein>
<evidence type="ECO:0000256" key="5">
    <source>
        <dbReference type="SAM" id="MobiDB-lite"/>
    </source>
</evidence>
<evidence type="ECO:0000256" key="1">
    <source>
        <dbReference type="ARBA" id="ARBA00022679"/>
    </source>
</evidence>
<gene>
    <name evidence="7" type="ORF">J2S43_000218</name>
</gene>
<dbReference type="PANTHER" id="PTHR43289">
    <property type="entry name" value="MITOGEN-ACTIVATED PROTEIN KINASE KINASE KINASE 20-RELATED"/>
    <property type="match status" value="1"/>
</dbReference>
<dbReference type="SUPFAM" id="SSF56112">
    <property type="entry name" value="Protein kinase-like (PK-like)"/>
    <property type="match status" value="1"/>
</dbReference>
<dbReference type="EMBL" id="JAUSRA010000001">
    <property type="protein sequence ID" value="MDP9791706.1"/>
    <property type="molecule type" value="Genomic_DNA"/>
</dbReference>
<dbReference type="Proteomes" id="UP001240984">
    <property type="component" value="Unassembled WGS sequence"/>
</dbReference>
<dbReference type="InterPro" id="IPR011009">
    <property type="entry name" value="Kinase-like_dom_sf"/>
</dbReference>
<dbReference type="RefSeq" id="WP_306826586.1">
    <property type="nucleotide sequence ID" value="NZ_JAUSRA010000001.1"/>
</dbReference>
<sequence length="376" mass="38823">MASSQLGAGLNLRLGTALARRYVVIGPVARGGLSTVYHAIDALHGRPAAVKVLSSGDPWLRESARREARITDRLRHPGVPRVYDYGDAGLADGRTVPYVAMELLTGVSLAGRVAGGPLPWREAVRIVATVTDVLAAAHRRGVVHRDLNPSNVMLTARGIKIVDFGLAALIEPQGERRARLGPPPSPADDVYAAGVLLYALLTGRSPYPAARPGALLAGPMHGLAPTPVLLVDGLPPAVAETCRWSMRKRPADRPTAAELAVSLWRALLAHRGIPAGRPAAVQIEPRGIPAGAQAVPRGTPAGRPAAVEVVPRGTPAGRPAAAQVVPRGSPAGCPAAAQVVHHGTPAEAAGRAAPGGAPRHAVTEAAGPPSGRRPRR</sequence>
<keyword evidence="8" id="KW-1185">Reference proteome</keyword>
<dbReference type="Gene3D" id="3.30.200.20">
    <property type="entry name" value="Phosphorylase Kinase, domain 1"/>
    <property type="match status" value="1"/>
</dbReference>
<keyword evidence="4" id="KW-0067">ATP-binding</keyword>
<dbReference type="Pfam" id="PF00069">
    <property type="entry name" value="Pkinase"/>
    <property type="match status" value="1"/>
</dbReference>
<feature type="domain" description="Protein kinase" evidence="6">
    <location>
        <begin position="22"/>
        <end position="268"/>
    </location>
</feature>
<evidence type="ECO:0000256" key="2">
    <source>
        <dbReference type="ARBA" id="ARBA00022741"/>
    </source>
</evidence>
<dbReference type="GO" id="GO:0004674">
    <property type="term" value="F:protein serine/threonine kinase activity"/>
    <property type="evidence" value="ECO:0007669"/>
    <property type="project" value="UniProtKB-EC"/>
</dbReference>
<keyword evidence="2" id="KW-0547">Nucleotide-binding</keyword>
<accession>A0ABT9MKX0</accession>
<dbReference type="EC" id="2.7.11.1" evidence="7"/>
<organism evidence="7 8">
    <name type="scientific">Catenuloplanes nepalensis</name>
    <dbReference type="NCBI Taxonomy" id="587533"/>
    <lineage>
        <taxon>Bacteria</taxon>
        <taxon>Bacillati</taxon>
        <taxon>Actinomycetota</taxon>
        <taxon>Actinomycetes</taxon>
        <taxon>Micromonosporales</taxon>
        <taxon>Micromonosporaceae</taxon>
        <taxon>Catenuloplanes</taxon>
    </lineage>
</organism>
<proteinExistence type="predicted"/>
<evidence type="ECO:0000313" key="7">
    <source>
        <dbReference type="EMBL" id="MDP9791706.1"/>
    </source>
</evidence>
<evidence type="ECO:0000259" key="6">
    <source>
        <dbReference type="PROSITE" id="PS50011"/>
    </source>
</evidence>
<reference evidence="7 8" key="1">
    <citation type="submission" date="2023-07" db="EMBL/GenBank/DDBJ databases">
        <title>Sequencing the genomes of 1000 actinobacteria strains.</title>
        <authorList>
            <person name="Klenk H.-P."/>
        </authorList>
    </citation>
    <scope>NUCLEOTIDE SEQUENCE [LARGE SCALE GENOMIC DNA]</scope>
    <source>
        <strain evidence="7 8">DSM 44710</strain>
    </source>
</reference>
<dbReference type="CDD" id="cd14014">
    <property type="entry name" value="STKc_PknB_like"/>
    <property type="match status" value="1"/>
</dbReference>
<feature type="compositionally biased region" description="Low complexity" evidence="5">
    <location>
        <begin position="345"/>
        <end position="360"/>
    </location>
</feature>
<dbReference type="InterPro" id="IPR000719">
    <property type="entry name" value="Prot_kinase_dom"/>
</dbReference>
<feature type="region of interest" description="Disordered" evidence="5">
    <location>
        <begin position="340"/>
        <end position="376"/>
    </location>
</feature>
<dbReference type="PANTHER" id="PTHR43289:SF30">
    <property type="entry name" value="NON-SPECIFIC SERINE_THREONINE PROTEIN KINASE"/>
    <property type="match status" value="1"/>
</dbReference>
<keyword evidence="1 7" id="KW-0808">Transferase</keyword>
<evidence type="ECO:0000256" key="4">
    <source>
        <dbReference type="ARBA" id="ARBA00022840"/>
    </source>
</evidence>
<comment type="caution">
    <text evidence="7">The sequence shown here is derived from an EMBL/GenBank/DDBJ whole genome shotgun (WGS) entry which is preliminary data.</text>
</comment>
<keyword evidence="3 7" id="KW-0418">Kinase</keyword>
<dbReference type="Gene3D" id="1.10.510.10">
    <property type="entry name" value="Transferase(Phosphotransferase) domain 1"/>
    <property type="match status" value="1"/>
</dbReference>